<evidence type="ECO:0000313" key="2">
    <source>
        <dbReference type="Proteomes" id="UP000827986"/>
    </source>
</evidence>
<accession>A0A9D3XKX3</accession>
<dbReference type="AlphaFoldDB" id="A0A9D3XKX3"/>
<reference evidence="1" key="1">
    <citation type="submission" date="2021-09" db="EMBL/GenBank/DDBJ databases">
        <title>The genome of Mauremys mutica provides insights into the evolution of semi-aquatic lifestyle.</title>
        <authorList>
            <person name="Gong S."/>
            <person name="Gao Y."/>
        </authorList>
    </citation>
    <scope>NUCLEOTIDE SEQUENCE</scope>
    <source>
        <strain evidence="1">MM-2020</strain>
        <tissue evidence="1">Muscle</tissue>
    </source>
</reference>
<comment type="caution">
    <text evidence="1">The sequence shown here is derived from an EMBL/GenBank/DDBJ whole genome shotgun (WGS) entry which is preliminary data.</text>
</comment>
<sequence length="107" mass="12545">MHELRMIKRKPLMSHLWFIQCIYSIGGSGSSLRGAVQFQVKSRGTQLRRTGTQNLQELLSTLKDQVFKERVKERLCLSRTIEIFSSLLVRNKFFLAMERDRGREQVT</sequence>
<protein>
    <submittedName>
        <fullName evidence="1">Uncharacterized protein</fullName>
    </submittedName>
</protein>
<proteinExistence type="predicted"/>
<dbReference type="EMBL" id="JAHDVG010000468">
    <property type="protein sequence ID" value="KAH1181788.1"/>
    <property type="molecule type" value="Genomic_DNA"/>
</dbReference>
<keyword evidence="2" id="KW-1185">Reference proteome</keyword>
<organism evidence="1 2">
    <name type="scientific">Mauremys mutica</name>
    <name type="common">yellowpond turtle</name>
    <dbReference type="NCBI Taxonomy" id="74926"/>
    <lineage>
        <taxon>Eukaryota</taxon>
        <taxon>Metazoa</taxon>
        <taxon>Chordata</taxon>
        <taxon>Craniata</taxon>
        <taxon>Vertebrata</taxon>
        <taxon>Euteleostomi</taxon>
        <taxon>Archelosauria</taxon>
        <taxon>Testudinata</taxon>
        <taxon>Testudines</taxon>
        <taxon>Cryptodira</taxon>
        <taxon>Durocryptodira</taxon>
        <taxon>Testudinoidea</taxon>
        <taxon>Geoemydidae</taxon>
        <taxon>Geoemydinae</taxon>
        <taxon>Mauremys</taxon>
    </lineage>
</organism>
<dbReference type="Proteomes" id="UP000827986">
    <property type="component" value="Unassembled WGS sequence"/>
</dbReference>
<evidence type="ECO:0000313" key="1">
    <source>
        <dbReference type="EMBL" id="KAH1181788.1"/>
    </source>
</evidence>
<gene>
    <name evidence="1" type="ORF">KIL84_005514</name>
</gene>
<name>A0A9D3XKX3_9SAUR</name>